<keyword evidence="7 8" id="KW-0472">Membrane</keyword>
<dbReference type="FunFam" id="1.10.287.130:FF:000001">
    <property type="entry name" value="Two-component sensor histidine kinase"/>
    <property type="match status" value="1"/>
</dbReference>
<feature type="transmembrane region" description="Helical" evidence="8">
    <location>
        <begin position="12"/>
        <end position="32"/>
    </location>
</feature>
<dbReference type="EMBL" id="CP018092">
    <property type="protein sequence ID" value="ATS17800.1"/>
    <property type="molecule type" value="Genomic_DNA"/>
</dbReference>
<dbReference type="PROSITE" id="PS50109">
    <property type="entry name" value="HIS_KIN"/>
    <property type="match status" value="1"/>
</dbReference>
<dbReference type="InterPro" id="IPR050736">
    <property type="entry name" value="Sensor_HK_Regulatory"/>
</dbReference>
<keyword evidence="8" id="KW-1133">Transmembrane helix</keyword>
<gene>
    <name evidence="10" type="ORF">BRW62_02485</name>
</gene>
<comment type="catalytic activity">
    <reaction evidence="1">
        <text>ATP + protein L-histidine = ADP + protein N-phospho-L-histidine.</text>
        <dbReference type="EC" id="2.7.13.3"/>
    </reaction>
</comment>
<dbReference type="SMART" id="SM00388">
    <property type="entry name" value="HisKA"/>
    <property type="match status" value="1"/>
</dbReference>
<keyword evidence="11" id="KW-1185">Reference proteome</keyword>
<dbReference type="AlphaFoldDB" id="A0A2D2PZW8"/>
<dbReference type="RefSeq" id="WP_099798156.1">
    <property type="nucleotide sequence ID" value="NZ_CP018092.1"/>
</dbReference>
<evidence type="ECO:0000256" key="5">
    <source>
        <dbReference type="ARBA" id="ARBA00022777"/>
    </source>
</evidence>
<dbReference type="EC" id="2.7.13.3" evidence="2"/>
<dbReference type="CDD" id="cd00082">
    <property type="entry name" value="HisKA"/>
    <property type="match status" value="1"/>
</dbReference>
<evidence type="ECO:0000256" key="7">
    <source>
        <dbReference type="ARBA" id="ARBA00023136"/>
    </source>
</evidence>
<dbReference type="Proteomes" id="UP000231057">
    <property type="component" value="Chromosome"/>
</dbReference>
<dbReference type="SUPFAM" id="SSF55874">
    <property type="entry name" value="ATPase domain of HSP90 chaperone/DNA topoisomerase II/histidine kinase"/>
    <property type="match status" value="1"/>
</dbReference>
<feature type="transmembrane region" description="Helical" evidence="8">
    <location>
        <begin position="159"/>
        <end position="183"/>
    </location>
</feature>
<name>A0A2D2PZW8_PARLV</name>
<keyword evidence="8" id="KW-0812">Transmembrane</keyword>
<evidence type="ECO:0000256" key="1">
    <source>
        <dbReference type="ARBA" id="ARBA00000085"/>
    </source>
</evidence>
<dbReference type="OrthoDB" id="417111at2"/>
<sequence>MFRAIQCRLALWYVGVTALLLLVFATGFFLYVRGTLIERVDDTLSHVVEVVSRALVIETGTAEVIDWQKSLGSDPLTSAALEDDHIDLEGFDPNRQLAWSTFAEPLNLPLHLSRTPETVPMGGDRWLRQMTVALVVGDRLLGYLRVSHPWFEVTQPSQALLWDLLLGATVALILVSISGWFLARLAIAPLQESYAYLKQFTADASHELRNPVALIQTNVQVALATADPATQQQQLQVIERLSRRLSRLVDDLLFLARQESGMVPLNPQPCHLDALLLAVVEEQEPLMQQKAMELCLNIADPPVTVPDQQAYFVWGNPDHLSRLLTNIVNNAVQYTLEGGTIHITLDQQGKYYRVVIADNGRGIPASELPRLFDRFYRLQGTALPGTGLGLAIAQSIVQAHRGQIQVESEVGQGTKFTILLPTPAKDRQG</sequence>
<keyword evidence="6" id="KW-0902">Two-component regulatory system</keyword>
<evidence type="ECO:0000256" key="6">
    <source>
        <dbReference type="ARBA" id="ARBA00023012"/>
    </source>
</evidence>
<dbReference type="InterPro" id="IPR003594">
    <property type="entry name" value="HATPase_dom"/>
</dbReference>
<dbReference type="SUPFAM" id="SSF47384">
    <property type="entry name" value="Homodimeric domain of signal transducing histidine kinase"/>
    <property type="match status" value="1"/>
</dbReference>
<dbReference type="CDD" id="cd00075">
    <property type="entry name" value="HATPase"/>
    <property type="match status" value="1"/>
</dbReference>
<protein>
    <recommendedName>
        <fullName evidence="2">histidine kinase</fullName>
        <ecNumber evidence="2">2.7.13.3</ecNumber>
    </recommendedName>
</protein>
<dbReference type="PANTHER" id="PTHR43711">
    <property type="entry name" value="TWO-COMPONENT HISTIDINE KINASE"/>
    <property type="match status" value="1"/>
</dbReference>
<evidence type="ECO:0000256" key="2">
    <source>
        <dbReference type="ARBA" id="ARBA00012438"/>
    </source>
</evidence>
<reference evidence="11" key="2">
    <citation type="journal article" date="2022" name="Front. Microbiol.">
        <title>Comparative Genomic Analysis Revealed Distinct Molecular Components and Organization of CO2-Concentrating Mechanism in Thermophilic Cyanobacteria.</title>
        <authorList>
            <person name="Tang J."/>
            <person name="Zhou H."/>
            <person name="Yao D."/>
            <person name="Riaz S."/>
            <person name="You D."/>
            <person name="Klepacz-Smolka A."/>
            <person name="Daroch M."/>
        </authorList>
    </citation>
    <scope>NUCLEOTIDE SEQUENCE [LARGE SCALE GENOMIC DNA]</scope>
    <source>
        <strain evidence="11">PCC 6715</strain>
    </source>
</reference>
<evidence type="ECO:0000313" key="11">
    <source>
        <dbReference type="Proteomes" id="UP000231057"/>
    </source>
</evidence>
<dbReference type="SMART" id="SM00387">
    <property type="entry name" value="HATPase_c"/>
    <property type="match status" value="1"/>
</dbReference>
<evidence type="ECO:0000259" key="9">
    <source>
        <dbReference type="PROSITE" id="PS50109"/>
    </source>
</evidence>
<dbReference type="Gene3D" id="1.10.287.130">
    <property type="match status" value="1"/>
</dbReference>
<dbReference type="Pfam" id="PF02518">
    <property type="entry name" value="HATPase_c"/>
    <property type="match status" value="1"/>
</dbReference>
<reference evidence="10 11" key="1">
    <citation type="submission" date="2016-11" db="EMBL/GenBank/DDBJ databases">
        <title>Complete genome sequence of thermophilic cyanobacteria strain Synechococcus sp. PCC6715.</title>
        <authorList>
            <person name="Tang J."/>
            <person name="Daroch M."/>
            <person name="Liang Y."/>
            <person name="Jiang D."/>
            <person name="Shah M."/>
        </authorList>
    </citation>
    <scope>NUCLEOTIDE SEQUENCE [LARGE SCALE GENOMIC DNA]</scope>
    <source>
        <strain evidence="10 11">PCC 6715</strain>
    </source>
</reference>
<dbReference type="Gene3D" id="3.30.565.10">
    <property type="entry name" value="Histidine kinase-like ATPase, C-terminal domain"/>
    <property type="match status" value="1"/>
</dbReference>
<keyword evidence="4" id="KW-0808">Transferase</keyword>
<evidence type="ECO:0000313" key="10">
    <source>
        <dbReference type="EMBL" id="ATS17800.1"/>
    </source>
</evidence>
<dbReference type="InterPro" id="IPR004358">
    <property type="entry name" value="Sig_transdc_His_kin-like_C"/>
</dbReference>
<evidence type="ECO:0000256" key="8">
    <source>
        <dbReference type="SAM" id="Phobius"/>
    </source>
</evidence>
<proteinExistence type="predicted"/>
<dbReference type="InterPro" id="IPR036890">
    <property type="entry name" value="HATPase_C_sf"/>
</dbReference>
<dbReference type="GO" id="GO:0000155">
    <property type="term" value="F:phosphorelay sensor kinase activity"/>
    <property type="evidence" value="ECO:0007669"/>
    <property type="project" value="InterPro"/>
</dbReference>
<evidence type="ECO:0000256" key="3">
    <source>
        <dbReference type="ARBA" id="ARBA00022553"/>
    </source>
</evidence>
<dbReference type="KEGG" id="slw:BRW62_02485"/>
<accession>A0A2D2PZW8</accession>
<feature type="domain" description="Histidine kinase" evidence="9">
    <location>
        <begin position="203"/>
        <end position="424"/>
    </location>
</feature>
<dbReference type="PRINTS" id="PR00344">
    <property type="entry name" value="BCTRLSENSOR"/>
</dbReference>
<dbReference type="InterPro" id="IPR036097">
    <property type="entry name" value="HisK_dim/P_sf"/>
</dbReference>
<dbReference type="PANTHER" id="PTHR43711:SF1">
    <property type="entry name" value="HISTIDINE KINASE 1"/>
    <property type="match status" value="1"/>
</dbReference>
<organism evidence="10 11">
    <name type="scientific">Parathermosynechococcus lividus PCC 6715</name>
    <dbReference type="NCBI Taxonomy" id="1917166"/>
    <lineage>
        <taxon>Bacteria</taxon>
        <taxon>Bacillati</taxon>
        <taxon>Cyanobacteriota</taxon>
        <taxon>Cyanophyceae</taxon>
        <taxon>Acaryochloridales</taxon>
        <taxon>Thermosynechococcaceae</taxon>
        <taxon>Parathermosynechococcus</taxon>
    </lineage>
</organism>
<dbReference type="InterPro" id="IPR005467">
    <property type="entry name" value="His_kinase_dom"/>
</dbReference>
<keyword evidence="3" id="KW-0597">Phosphoprotein</keyword>
<dbReference type="FunFam" id="3.30.565.10:FF:000006">
    <property type="entry name" value="Sensor histidine kinase WalK"/>
    <property type="match status" value="1"/>
</dbReference>
<dbReference type="InterPro" id="IPR003661">
    <property type="entry name" value="HisK_dim/P_dom"/>
</dbReference>
<dbReference type="Pfam" id="PF00512">
    <property type="entry name" value="HisKA"/>
    <property type="match status" value="1"/>
</dbReference>
<evidence type="ECO:0000256" key="4">
    <source>
        <dbReference type="ARBA" id="ARBA00022679"/>
    </source>
</evidence>
<keyword evidence="5 10" id="KW-0418">Kinase</keyword>